<evidence type="ECO:0000313" key="3">
    <source>
        <dbReference type="Proteomes" id="UP000553776"/>
    </source>
</evidence>
<dbReference type="EMBL" id="JACJVR010000020">
    <property type="protein sequence ID" value="MBB6691016.1"/>
    <property type="molecule type" value="Genomic_DNA"/>
</dbReference>
<dbReference type="PANTHER" id="PTHR36492:SF2">
    <property type="entry name" value="[ACYL-CARRIER-PROTEIN] PHOSPHODIESTERASE PPTH"/>
    <property type="match status" value="1"/>
</dbReference>
<evidence type="ECO:0000313" key="2">
    <source>
        <dbReference type="EMBL" id="MBB6691016.1"/>
    </source>
</evidence>
<comment type="caution">
    <text evidence="2">The sequence shown here is derived from an EMBL/GenBank/DDBJ whole genome shotgun (WGS) entry which is preliminary data.</text>
</comment>
<dbReference type="Proteomes" id="UP000553776">
    <property type="component" value="Unassembled WGS sequence"/>
</dbReference>
<keyword evidence="3" id="KW-1185">Reference proteome</keyword>
<protein>
    <submittedName>
        <fullName evidence="2">Metallophosphoesterase</fullName>
    </submittedName>
</protein>
<dbReference type="InterPro" id="IPR004843">
    <property type="entry name" value="Calcineurin-like_PHP"/>
</dbReference>
<sequence>MSATTKIGILSDLHVDHNNAEGDQTVQEALARVARERDTDLLIVAGDVSNDYELTLNVLREIEDKAGVPCLFVPGNHDLWNLWHPDRDAWKIHDALQAFERNLSAEPYEIGTDWVVIGDSGWYDFSFGDPRFAPEKFAEMEHGKRVWKDKLYAKWDRSPGEVSEYFRLKLKDQLEWYRDRNVILVTHVVPDERLTVPTPNAEWEYFNAFLGSRSYGELIRQYGGSVKYAVSGHVHYRKRLQAGDTELICNCLGDKREWRHSERAYEEIDRAFVTITLD</sequence>
<dbReference type="Gene3D" id="3.60.21.10">
    <property type="match status" value="1"/>
</dbReference>
<dbReference type="InterPro" id="IPR029052">
    <property type="entry name" value="Metallo-depent_PP-like"/>
</dbReference>
<accession>A0A841TRU2</accession>
<dbReference type="SUPFAM" id="SSF56300">
    <property type="entry name" value="Metallo-dependent phosphatases"/>
    <property type="match status" value="1"/>
</dbReference>
<dbReference type="AlphaFoldDB" id="A0A841TRU2"/>
<reference evidence="2 3" key="1">
    <citation type="submission" date="2020-08" db="EMBL/GenBank/DDBJ databases">
        <title>Cohnella phylogeny.</title>
        <authorList>
            <person name="Dunlap C."/>
        </authorList>
    </citation>
    <scope>NUCLEOTIDE SEQUENCE [LARGE SCALE GENOMIC DNA]</scope>
    <source>
        <strain evidence="2 3">DSM 25239</strain>
    </source>
</reference>
<dbReference type="Pfam" id="PF00149">
    <property type="entry name" value="Metallophos"/>
    <property type="match status" value="1"/>
</dbReference>
<dbReference type="NCBIfam" id="TIGR03729">
    <property type="entry name" value="acc_ester"/>
    <property type="match status" value="1"/>
</dbReference>
<gene>
    <name evidence="2" type="ORF">H7B90_06325</name>
</gene>
<dbReference type="RefSeq" id="WP_185135018.1">
    <property type="nucleotide sequence ID" value="NZ_BORM01000038.1"/>
</dbReference>
<evidence type="ECO:0000259" key="1">
    <source>
        <dbReference type="Pfam" id="PF00149"/>
    </source>
</evidence>
<organism evidence="2 3">
    <name type="scientific">Cohnella xylanilytica</name>
    <dbReference type="NCBI Taxonomy" id="557555"/>
    <lineage>
        <taxon>Bacteria</taxon>
        <taxon>Bacillati</taxon>
        <taxon>Bacillota</taxon>
        <taxon>Bacilli</taxon>
        <taxon>Bacillales</taxon>
        <taxon>Paenibacillaceae</taxon>
        <taxon>Cohnella</taxon>
    </lineage>
</organism>
<name>A0A841TRU2_9BACL</name>
<dbReference type="InterPro" id="IPR022302">
    <property type="entry name" value="Phosphoesterase_putative"/>
</dbReference>
<dbReference type="InterPro" id="IPR052963">
    <property type="entry name" value="Pantetheine_PDE"/>
</dbReference>
<feature type="domain" description="Calcineurin-like phosphoesterase" evidence="1">
    <location>
        <begin position="6"/>
        <end position="236"/>
    </location>
</feature>
<dbReference type="PANTHER" id="PTHR36492">
    <property type="match status" value="1"/>
</dbReference>
<proteinExistence type="predicted"/>
<dbReference type="GO" id="GO:0016787">
    <property type="term" value="F:hydrolase activity"/>
    <property type="evidence" value="ECO:0007669"/>
    <property type="project" value="InterPro"/>
</dbReference>